<accession>A0ABN8AQX4</accession>
<name>A0ABN8AQX4_CHISP</name>
<proteinExistence type="predicted"/>
<feature type="compositionally biased region" description="Low complexity" evidence="1">
    <location>
        <begin position="136"/>
        <end position="163"/>
    </location>
</feature>
<reference evidence="2" key="1">
    <citation type="submission" date="2021-12" db="EMBL/GenBank/DDBJ databases">
        <authorList>
            <person name="King R."/>
        </authorList>
    </citation>
    <scope>NUCLEOTIDE SEQUENCE</scope>
</reference>
<evidence type="ECO:0000313" key="3">
    <source>
        <dbReference type="Proteomes" id="UP001153292"/>
    </source>
</evidence>
<feature type="region of interest" description="Disordered" evidence="1">
    <location>
        <begin position="181"/>
        <end position="200"/>
    </location>
</feature>
<sequence length="200" mass="21719">MSFEQLIVNELLAFIQNAIDTLDEFNILQICKSNFKEDEVCSGKVLLFRSVGKAYKMSSRQRDGTEESVQDIITLLKETDPDDVPTCVAKELAPVTFGHVDVTKLLKEINFLKVSLADVVSSIESVPESASPTAITSRDAPRPTAAAARPSTSPVPSRTCTSTPQRAYAVAAASLHADVYPKEKSSQLCDKRATPTVSQN</sequence>
<evidence type="ECO:0000256" key="1">
    <source>
        <dbReference type="SAM" id="MobiDB-lite"/>
    </source>
</evidence>
<keyword evidence="3" id="KW-1185">Reference proteome</keyword>
<dbReference type="Proteomes" id="UP001153292">
    <property type="component" value="Chromosome 10"/>
</dbReference>
<evidence type="ECO:0000313" key="2">
    <source>
        <dbReference type="EMBL" id="CAH0397995.1"/>
    </source>
</evidence>
<protein>
    <submittedName>
        <fullName evidence="2">Uncharacterized protein</fullName>
    </submittedName>
</protein>
<dbReference type="EMBL" id="OU963903">
    <property type="protein sequence ID" value="CAH0397995.1"/>
    <property type="molecule type" value="Genomic_DNA"/>
</dbReference>
<gene>
    <name evidence="2" type="ORF">CHILSU_LOCUS1099</name>
</gene>
<feature type="compositionally biased region" description="Basic and acidic residues" evidence="1">
    <location>
        <begin position="181"/>
        <end position="193"/>
    </location>
</feature>
<feature type="region of interest" description="Disordered" evidence="1">
    <location>
        <begin position="127"/>
        <end position="163"/>
    </location>
</feature>
<organism evidence="2 3">
    <name type="scientific">Chilo suppressalis</name>
    <name type="common">Asiatic rice borer moth</name>
    <dbReference type="NCBI Taxonomy" id="168631"/>
    <lineage>
        <taxon>Eukaryota</taxon>
        <taxon>Metazoa</taxon>
        <taxon>Ecdysozoa</taxon>
        <taxon>Arthropoda</taxon>
        <taxon>Hexapoda</taxon>
        <taxon>Insecta</taxon>
        <taxon>Pterygota</taxon>
        <taxon>Neoptera</taxon>
        <taxon>Endopterygota</taxon>
        <taxon>Lepidoptera</taxon>
        <taxon>Glossata</taxon>
        <taxon>Ditrysia</taxon>
        <taxon>Pyraloidea</taxon>
        <taxon>Crambidae</taxon>
        <taxon>Crambinae</taxon>
        <taxon>Chilo</taxon>
    </lineage>
</organism>